<reference evidence="1 2" key="1">
    <citation type="submission" date="2015-11" db="EMBL/GenBank/DDBJ databases">
        <title>Genomic analysis of 38 Legionella species identifies large and diverse effector repertoires.</title>
        <authorList>
            <person name="Burstein D."/>
            <person name="Amaro F."/>
            <person name="Zusman T."/>
            <person name="Lifshitz Z."/>
            <person name="Cohen O."/>
            <person name="Gilbert J.A."/>
            <person name="Pupko T."/>
            <person name="Shuman H.A."/>
            <person name="Segal G."/>
        </authorList>
    </citation>
    <scope>NUCLEOTIDE SEQUENCE [LARGE SCALE GENOMIC DNA]</scope>
    <source>
        <strain evidence="1 2">Mt.St.Helens-4</strain>
    </source>
</reference>
<dbReference type="Proteomes" id="UP000054621">
    <property type="component" value="Unassembled WGS sequence"/>
</dbReference>
<dbReference type="OrthoDB" id="5652243at2"/>
<dbReference type="EMBL" id="LNYV01000029">
    <property type="protein sequence ID" value="KTD56925.1"/>
    <property type="molecule type" value="Genomic_DNA"/>
</dbReference>
<organism evidence="1 2">
    <name type="scientific">Legionella sainthelensi</name>
    <dbReference type="NCBI Taxonomy" id="28087"/>
    <lineage>
        <taxon>Bacteria</taxon>
        <taxon>Pseudomonadati</taxon>
        <taxon>Pseudomonadota</taxon>
        <taxon>Gammaproteobacteria</taxon>
        <taxon>Legionellales</taxon>
        <taxon>Legionellaceae</taxon>
        <taxon>Legionella</taxon>
    </lineage>
</organism>
<accession>A0A0W0YJ10</accession>
<evidence type="ECO:0000313" key="1">
    <source>
        <dbReference type="EMBL" id="KTD56925.1"/>
    </source>
</evidence>
<gene>
    <name evidence="1" type="ORF">Lsai_1902</name>
</gene>
<dbReference type="AlphaFoldDB" id="A0A0W0YJ10"/>
<name>A0A0W0YJ10_9GAMM</name>
<dbReference type="PATRIC" id="fig|28087.4.peg.2038"/>
<proteinExistence type="predicted"/>
<dbReference type="eggNOG" id="ENOG502ZY95">
    <property type="taxonomic scope" value="Bacteria"/>
</dbReference>
<dbReference type="RefSeq" id="WP_027271919.1">
    <property type="nucleotide sequence ID" value="NZ_CAAAJE010000027.1"/>
</dbReference>
<evidence type="ECO:0000313" key="2">
    <source>
        <dbReference type="Proteomes" id="UP000054621"/>
    </source>
</evidence>
<protein>
    <submittedName>
        <fullName evidence="1">Uncharacterized protein</fullName>
    </submittedName>
</protein>
<comment type="caution">
    <text evidence="1">The sequence shown here is derived from an EMBL/GenBank/DDBJ whole genome shotgun (WGS) entry which is preliminary data.</text>
</comment>
<sequence>MPTYFDPIMQEDTILEENTCVYLVRLSDNTFSIKALSSGLEKLPSDPTTHATEYWPVPIKTLMALFEDPVLFEGGKLTQKPLSRDHVIKCFDFDPTQVKPNSFDNAIKEELKNEWAEQTMRDLLRQEGAMPHTFFYRPILIREVRANQAPQEEQGLGQLIPALAVFHMIPQVVDDEGQPTQIFLQMFIMHMNQEEDAVDELEEESTHQPH</sequence>